<dbReference type="Proteomes" id="UP000823896">
    <property type="component" value="Unassembled WGS sequence"/>
</dbReference>
<gene>
    <name evidence="6" type="ORF">H9702_00200</name>
</gene>
<comment type="cofactor">
    <cofactor evidence="1">
        <name>Zn(2+)</name>
        <dbReference type="ChEBI" id="CHEBI:29105"/>
    </cofactor>
</comment>
<reference evidence="6" key="1">
    <citation type="journal article" date="2021" name="PeerJ">
        <title>Extensive microbial diversity within the chicken gut microbiome revealed by metagenomics and culture.</title>
        <authorList>
            <person name="Gilroy R."/>
            <person name="Ravi A."/>
            <person name="Getino M."/>
            <person name="Pursley I."/>
            <person name="Horton D.L."/>
            <person name="Alikhan N.F."/>
            <person name="Baker D."/>
            <person name="Gharbi K."/>
            <person name="Hall N."/>
            <person name="Watson M."/>
            <person name="Adriaenssens E.M."/>
            <person name="Foster-Nyarko E."/>
            <person name="Jarju S."/>
            <person name="Secka A."/>
            <person name="Antonio M."/>
            <person name="Oren A."/>
            <person name="Chaudhuri R.R."/>
            <person name="La Ragione R."/>
            <person name="Hildebrand F."/>
            <person name="Pallen M.J."/>
        </authorList>
    </citation>
    <scope>NUCLEOTIDE SEQUENCE</scope>
    <source>
        <strain evidence="6">CHK187-11901</strain>
    </source>
</reference>
<keyword evidence="3" id="KW-0378">Hydrolase</keyword>
<keyword evidence="4" id="KW-0862">Zinc</keyword>
<feature type="domain" description="Metallo-beta-lactamase" evidence="5">
    <location>
        <begin position="14"/>
        <end position="187"/>
    </location>
</feature>
<evidence type="ECO:0000256" key="4">
    <source>
        <dbReference type="ARBA" id="ARBA00022833"/>
    </source>
</evidence>
<dbReference type="GO" id="GO:0046872">
    <property type="term" value="F:metal ion binding"/>
    <property type="evidence" value="ECO:0007669"/>
    <property type="project" value="UniProtKB-KW"/>
</dbReference>
<reference evidence="6" key="2">
    <citation type="submission" date="2021-04" db="EMBL/GenBank/DDBJ databases">
        <authorList>
            <person name="Gilroy R."/>
        </authorList>
    </citation>
    <scope>NUCLEOTIDE SEQUENCE</scope>
    <source>
        <strain evidence="6">CHK187-11901</strain>
    </source>
</reference>
<proteinExistence type="predicted"/>
<protein>
    <submittedName>
        <fullName evidence="6">MBL fold metallo-hydrolase</fullName>
    </submittedName>
</protein>
<evidence type="ECO:0000256" key="2">
    <source>
        <dbReference type="ARBA" id="ARBA00022723"/>
    </source>
</evidence>
<dbReference type="PANTHER" id="PTHR46233">
    <property type="entry name" value="HYDROXYACYLGLUTATHIONE HYDROLASE GLOC"/>
    <property type="match status" value="1"/>
</dbReference>
<dbReference type="SMART" id="SM00849">
    <property type="entry name" value="Lactamase_B"/>
    <property type="match status" value="1"/>
</dbReference>
<dbReference type="SUPFAM" id="SSF56281">
    <property type="entry name" value="Metallo-hydrolase/oxidoreductase"/>
    <property type="match status" value="1"/>
</dbReference>
<dbReference type="EMBL" id="DWWM01000001">
    <property type="protein sequence ID" value="HJC35538.1"/>
    <property type="molecule type" value="Genomic_DNA"/>
</dbReference>
<evidence type="ECO:0000313" key="7">
    <source>
        <dbReference type="Proteomes" id="UP000823896"/>
    </source>
</evidence>
<sequence length="206" mass="22613">MLKIEAFTLGLMIEANCYLVSEDGHALVIDPGSKGRSVQKRIEEEGLSVDAIVLTHGHFDHCAGADAFVETYHCPLYIHPLDAPMLKDPALNFSADFAPLVVKSPARMLKQGRQQIGHFEVEMIDAPGHSEGSCLLLMKDHVMFCGDVLFQGSIGRTDLAGGSNTKMLQTLRMIKDMDPDLVIYPGHGPRTTLGEELKSNYYLLSV</sequence>
<keyword evidence="2" id="KW-0479">Metal-binding</keyword>
<dbReference type="GO" id="GO:0016787">
    <property type="term" value="F:hydrolase activity"/>
    <property type="evidence" value="ECO:0007669"/>
    <property type="project" value="UniProtKB-KW"/>
</dbReference>
<evidence type="ECO:0000259" key="5">
    <source>
        <dbReference type="SMART" id="SM00849"/>
    </source>
</evidence>
<dbReference type="AlphaFoldDB" id="A0A9D2NRQ6"/>
<dbReference type="Pfam" id="PF00753">
    <property type="entry name" value="Lactamase_B"/>
    <property type="match status" value="1"/>
</dbReference>
<comment type="caution">
    <text evidence="6">The sequence shown here is derived from an EMBL/GenBank/DDBJ whole genome shotgun (WGS) entry which is preliminary data.</text>
</comment>
<organism evidence="6 7">
    <name type="scientific">Candidatus Merdibacter merdavium</name>
    <dbReference type="NCBI Taxonomy" id="2838692"/>
    <lineage>
        <taxon>Bacteria</taxon>
        <taxon>Bacillati</taxon>
        <taxon>Bacillota</taxon>
        <taxon>Erysipelotrichia</taxon>
        <taxon>Erysipelotrichales</taxon>
        <taxon>Erysipelotrichaceae</taxon>
        <taxon>Merdibacter</taxon>
    </lineage>
</organism>
<evidence type="ECO:0000313" key="6">
    <source>
        <dbReference type="EMBL" id="HJC35538.1"/>
    </source>
</evidence>
<dbReference type="CDD" id="cd06262">
    <property type="entry name" value="metallo-hydrolase-like_MBL-fold"/>
    <property type="match status" value="1"/>
</dbReference>
<dbReference type="InterPro" id="IPR036866">
    <property type="entry name" value="RibonucZ/Hydroxyglut_hydro"/>
</dbReference>
<dbReference type="InterPro" id="IPR051453">
    <property type="entry name" value="MBL_Glyoxalase_II"/>
</dbReference>
<name>A0A9D2NRQ6_9FIRM</name>
<dbReference type="Gene3D" id="3.60.15.10">
    <property type="entry name" value="Ribonuclease Z/Hydroxyacylglutathione hydrolase-like"/>
    <property type="match status" value="1"/>
</dbReference>
<evidence type="ECO:0000256" key="3">
    <source>
        <dbReference type="ARBA" id="ARBA00022801"/>
    </source>
</evidence>
<accession>A0A9D2NRQ6</accession>
<dbReference type="PANTHER" id="PTHR46233:SF3">
    <property type="entry name" value="HYDROXYACYLGLUTATHIONE HYDROLASE GLOC"/>
    <property type="match status" value="1"/>
</dbReference>
<dbReference type="InterPro" id="IPR001279">
    <property type="entry name" value="Metallo-B-lactamas"/>
</dbReference>
<evidence type="ECO:0000256" key="1">
    <source>
        <dbReference type="ARBA" id="ARBA00001947"/>
    </source>
</evidence>